<dbReference type="EMBL" id="QBMN01000046">
    <property type="protein sequence ID" value="PZO42527.1"/>
    <property type="molecule type" value="Genomic_DNA"/>
</dbReference>
<dbReference type="SUPFAM" id="SSF51695">
    <property type="entry name" value="PLC-like phosphodiesterases"/>
    <property type="match status" value="1"/>
</dbReference>
<dbReference type="AlphaFoldDB" id="A0A2W4WH68"/>
<evidence type="ECO:0000313" key="2">
    <source>
        <dbReference type="EMBL" id="PZO42527.1"/>
    </source>
</evidence>
<dbReference type="PROSITE" id="PS51704">
    <property type="entry name" value="GP_PDE"/>
    <property type="match status" value="1"/>
</dbReference>
<organism evidence="2 3">
    <name type="scientific">Shackletoniella antarctica</name>
    <dbReference type="NCBI Taxonomy" id="268115"/>
    <lineage>
        <taxon>Bacteria</taxon>
        <taxon>Bacillati</taxon>
        <taxon>Cyanobacteriota</taxon>
        <taxon>Cyanophyceae</taxon>
        <taxon>Oculatellales</taxon>
        <taxon>Oculatellaceae</taxon>
        <taxon>Shackletoniella</taxon>
    </lineage>
</organism>
<sequence>MPPMEWITTRPIAHRGLHQDAAAPENSLAAFEAAIAADHPIELDVQLLADGHLAVFHDRDLRRLTGKKARIADQTLATLNRYRLCHTDQIIPSLAEVLACVDGRVPLLIEIKNEKRVGPPEQALVKTLAGYRGEFAVQSFNPRSLHWLRQSAPHIPRGQLARRPQKFLRSNLLLAWLSAPHFIAYNVKALPNLPTTLARSYFDLPLLAWTVRSQAECDRAAQYADNYIFDPF</sequence>
<reference evidence="2 3" key="2">
    <citation type="submission" date="2018-06" db="EMBL/GenBank/DDBJ databases">
        <title>Metagenomic assembly of (sub)arctic Cyanobacteria and their associated microbiome from non-axenic cultures.</title>
        <authorList>
            <person name="Baurain D."/>
        </authorList>
    </citation>
    <scope>NUCLEOTIDE SEQUENCE [LARGE SCALE GENOMIC DNA]</scope>
    <source>
        <strain evidence="2">ULC041bin1</strain>
    </source>
</reference>
<name>A0A2W4WH68_9CYAN</name>
<comment type="caution">
    <text evidence="2">The sequence shown here is derived from an EMBL/GenBank/DDBJ whole genome shotgun (WGS) entry which is preliminary data.</text>
</comment>
<evidence type="ECO:0000313" key="3">
    <source>
        <dbReference type="Proteomes" id="UP000249081"/>
    </source>
</evidence>
<dbReference type="GO" id="GO:0008081">
    <property type="term" value="F:phosphoric diester hydrolase activity"/>
    <property type="evidence" value="ECO:0007669"/>
    <property type="project" value="InterPro"/>
</dbReference>
<dbReference type="PANTHER" id="PTHR46211">
    <property type="entry name" value="GLYCEROPHOSPHORYL DIESTER PHOSPHODIESTERASE"/>
    <property type="match status" value="1"/>
</dbReference>
<reference evidence="3" key="1">
    <citation type="submission" date="2018-04" db="EMBL/GenBank/DDBJ databases">
        <authorList>
            <person name="Cornet L."/>
        </authorList>
    </citation>
    <scope>NUCLEOTIDE SEQUENCE [LARGE SCALE GENOMIC DNA]</scope>
</reference>
<proteinExistence type="predicted"/>
<dbReference type="Proteomes" id="UP000249081">
    <property type="component" value="Unassembled WGS sequence"/>
</dbReference>
<dbReference type="PANTHER" id="PTHR46211:SF1">
    <property type="entry name" value="GLYCEROPHOSPHODIESTER PHOSPHODIESTERASE, CYTOPLASMIC"/>
    <property type="match status" value="1"/>
</dbReference>
<evidence type="ECO:0000259" key="1">
    <source>
        <dbReference type="PROSITE" id="PS51704"/>
    </source>
</evidence>
<gene>
    <name evidence="2" type="ORF">DCF17_08585</name>
</gene>
<feature type="domain" description="GP-PDE" evidence="1">
    <location>
        <begin position="9"/>
        <end position="232"/>
    </location>
</feature>
<dbReference type="Pfam" id="PF03009">
    <property type="entry name" value="GDPD"/>
    <property type="match status" value="1"/>
</dbReference>
<dbReference type="GO" id="GO:0006629">
    <property type="term" value="P:lipid metabolic process"/>
    <property type="evidence" value="ECO:0007669"/>
    <property type="project" value="InterPro"/>
</dbReference>
<dbReference type="InterPro" id="IPR030395">
    <property type="entry name" value="GP_PDE_dom"/>
</dbReference>
<dbReference type="Gene3D" id="3.20.20.190">
    <property type="entry name" value="Phosphatidylinositol (PI) phosphodiesterase"/>
    <property type="match status" value="1"/>
</dbReference>
<accession>A0A2W4WH68</accession>
<dbReference type="InterPro" id="IPR017946">
    <property type="entry name" value="PLC-like_Pdiesterase_TIM-brl"/>
</dbReference>
<protein>
    <submittedName>
        <fullName evidence="2">Glycerophosphodiester phosphodiesterase</fullName>
    </submittedName>
</protein>